<organism evidence="1 2">
    <name type="scientific">Prunus dulcis</name>
    <name type="common">Almond</name>
    <name type="synonym">Amygdalus dulcis</name>
    <dbReference type="NCBI Taxonomy" id="3755"/>
    <lineage>
        <taxon>Eukaryota</taxon>
        <taxon>Viridiplantae</taxon>
        <taxon>Streptophyta</taxon>
        <taxon>Embryophyta</taxon>
        <taxon>Tracheophyta</taxon>
        <taxon>Spermatophyta</taxon>
        <taxon>Magnoliopsida</taxon>
        <taxon>eudicotyledons</taxon>
        <taxon>Gunneridae</taxon>
        <taxon>Pentapetalae</taxon>
        <taxon>rosids</taxon>
        <taxon>fabids</taxon>
        <taxon>Rosales</taxon>
        <taxon>Rosaceae</taxon>
        <taxon>Amygdaloideae</taxon>
        <taxon>Amygdaleae</taxon>
        <taxon>Prunus</taxon>
    </lineage>
</organism>
<evidence type="ECO:0000313" key="2">
    <source>
        <dbReference type="Proteomes" id="UP000327085"/>
    </source>
</evidence>
<protein>
    <submittedName>
        <fullName evidence="1">Uncharacterized protein</fullName>
    </submittedName>
</protein>
<dbReference type="Proteomes" id="UP000327085">
    <property type="component" value="Chromosome 1"/>
</dbReference>
<proteinExistence type="predicted"/>
<evidence type="ECO:0000313" key="1">
    <source>
        <dbReference type="EMBL" id="VVA14584.1"/>
    </source>
</evidence>
<sequence>MNTEIGFRLLLTGIARRPQCFTGEGFFSLGNGWPLGMRSKCRENGEKSQSDSVWSVNEFARAIVATSQLAVEVRDRIEENETGKKVFDRLRLGTARLAISAPGG</sequence>
<dbReference type="InParanoid" id="A0A5E4EG28"/>
<dbReference type="EMBL" id="CABIKO010000011">
    <property type="protein sequence ID" value="VVA14584.1"/>
    <property type="molecule type" value="Genomic_DNA"/>
</dbReference>
<gene>
    <name evidence="1" type="ORF">ALMOND_2B015765</name>
</gene>
<accession>A0A5E4EG28</accession>
<reference evidence="2" key="1">
    <citation type="journal article" date="2020" name="Plant J.">
        <title>Transposons played a major role in the diversification between the closely related almond and peach genomes: results from the almond genome sequence.</title>
        <authorList>
            <person name="Alioto T."/>
            <person name="Alexiou K.G."/>
            <person name="Bardil A."/>
            <person name="Barteri F."/>
            <person name="Castanera R."/>
            <person name="Cruz F."/>
            <person name="Dhingra A."/>
            <person name="Duval H."/>
            <person name="Fernandez I Marti A."/>
            <person name="Frias L."/>
            <person name="Galan B."/>
            <person name="Garcia J.L."/>
            <person name="Howad W."/>
            <person name="Gomez-Garrido J."/>
            <person name="Gut M."/>
            <person name="Julca I."/>
            <person name="Morata J."/>
            <person name="Puigdomenech P."/>
            <person name="Ribeca P."/>
            <person name="Rubio Cabetas M.J."/>
            <person name="Vlasova A."/>
            <person name="Wirthensohn M."/>
            <person name="Garcia-Mas J."/>
            <person name="Gabaldon T."/>
            <person name="Casacuberta J.M."/>
            <person name="Arus P."/>
        </authorList>
    </citation>
    <scope>NUCLEOTIDE SEQUENCE [LARGE SCALE GENOMIC DNA]</scope>
    <source>
        <strain evidence="2">cv. Texas</strain>
    </source>
</reference>
<dbReference type="AlphaFoldDB" id="A0A5E4EG28"/>
<dbReference type="Gramene" id="VVA14584">
    <property type="protein sequence ID" value="VVA14584"/>
    <property type="gene ID" value="Prudul26B015765"/>
</dbReference>
<name>A0A5E4EG28_PRUDU</name>